<dbReference type="InterPro" id="IPR045325">
    <property type="entry name" value="TMEM70/TMEM186/TMEM223"/>
</dbReference>
<dbReference type="AlphaFoldDB" id="A0A540VA64"/>
<accession>A0A540VA64</accession>
<evidence type="ECO:0008006" key="4">
    <source>
        <dbReference type="Google" id="ProtNLM"/>
    </source>
</evidence>
<evidence type="ECO:0000313" key="2">
    <source>
        <dbReference type="EMBL" id="TQE93666.1"/>
    </source>
</evidence>
<dbReference type="Pfam" id="PF06979">
    <property type="entry name" value="TMEM70"/>
    <property type="match status" value="1"/>
</dbReference>
<dbReference type="RefSeq" id="WP_141611996.1">
    <property type="nucleotide sequence ID" value="NZ_VIGC02000035.1"/>
</dbReference>
<dbReference type="InParanoid" id="A0A540VA64"/>
<keyword evidence="1" id="KW-0812">Transmembrane</keyword>
<comment type="caution">
    <text evidence="2">The sequence shown here is derived from an EMBL/GenBank/DDBJ whole genome shotgun (WGS) entry which is preliminary data.</text>
</comment>
<protein>
    <recommendedName>
        <fullName evidence="4">Transmembrane protein 186</fullName>
    </recommendedName>
</protein>
<gene>
    <name evidence="2" type="ORF">FKZ61_20300</name>
</gene>
<feature type="transmembrane region" description="Helical" evidence="1">
    <location>
        <begin position="26"/>
        <end position="46"/>
    </location>
</feature>
<reference evidence="2 3" key="1">
    <citation type="submission" date="2019-06" db="EMBL/GenBank/DDBJ databases">
        <title>Genome sequence of Litorilinea aerophila BAA-2444.</title>
        <authorList>
            <person name="Maclea K.S."/>
            <person name="Maurais E.G."/>
            <person name="Iannazzi L.C."/>
        </authorList>
    </citation>
    <scope>NUCLEOTIDE SEQUENCE [LARGE SCALE GENOMIC DNA]</scope>
    <source>
        <strain evidence="2 3">ATCC BAA-2444</strain>
    </source>
</reference>
<sequence>MEASKAGVEAPLLLYRAGRQLLKVRLLLLMALACGVLAVWAGVHLFRTYGLSPGDGGVLAPLPVRLAWGLGVAFLGLAFAGGMQLYARCYVARLEVDEKREALHVYTVGWLGALRQERYPLEALRLRSVRSRRHSGRTPPLWRGPVVDAPWRSLRLPGRRLPLILDEQGEVHHPGWLRRLRLL</sequence>
<dbReference type="EMBL" id="VIGC01000035">
    <property type="protein sequence ID" value="TQE93666.1"/>
    <property type="molecule type" value="Genomic_DNA"/>
</dbReference>
<proteinExistence type="predicted"/>
<evidence type="ECO:0000256" key="1">
    <source>
        <dbReference type="SAM" id="Phobius"/>
    </source>
</evidence>
<organism evidence="2 3">
    <name type="scientific">Litorilinea aerophila</name>
    <dbReference type="NCBI Taxonomy" id="1204385"/>
    <lineage>
        <taxon>Bacteria</taxon>
        <taxon>Bacillati</taxon>
        <taxon>Chloroflexota</taxon>
        <taxon>Caldilineae</taxon>
        <taxon>Caldilineales</taxon>
        <taxon>Caldilineaceae</taxon>
        <taxon>Litorilinea</taxon>
    </lineage>
</organism>
<dbReference type="OrthoDB" id="511040at2"/>
<feature type="transmembrane region" description="Helical" evidence="1">
    <location>
        <begin position="66"/>
        <end position="87"/>
    </location>
</feature>
<keyword evidence="1" id="KW-1133">Transmembrane helix</keyword>
<dbReference type="Proteomes" id="UP000317371">
    <property type="component" value="Unassembled WGS sequence"/>
</dbReference>
<keyword evidence="3" id="KW-1185">Reference proteome</keyword>
<keyword evidence="1" id="KW-0472">Membrane</keyword>
<evidence type="ECO:0000313" key="3">
    <source>
        <dbReference type="Proteomes" id="UP000317371"/>
    </source>
</evidence>
<name>A0A540VA64_9CHLR</name>